<name>A0AA37IL33_9BURK</name>
<dbReference type="Pfam" id="PF13362">
    <property type="entry name" value="Toprim_3"/>
    <property type="match status" value="1"/>
</dbReference>
<dbReference type="GO" id="GO:0004386">
    <property type="term" value="F:helicase activity"/>
    <property type="evidence" value="ECO:0007669"/>
    <property type="project" value="InterPro"/>
</dbReference>
<evidence type="ECO:0000313" key="3">
    <source>
        <dbReference type="Proteomes" id="UP001055111"/>
    </source>
</evidence>
<dbReference type="SMART" id="SM00778">
    <property type="entry name" value="Prim_Zn_Ribbon"/>
    <property type="match status" value="1"/>
</dbReference>
<feature type="domain" description="DNA primase/helicase Gp4 N-terminal Bacteriophage T7-like" evidence="1">
    <location>
        <begin position="60"/>
        <end position="101"/>
    </location>
</feature>
<dbReference type="Pfam" id="PF08273">
    <property type="entry name" value="Zn_Ribbon_Prim"/>
    <property type="match status" value="1"/>
</dbReference>
<protein>
    <submittedName>
        <fullName evidence="2">Zinc-binding protein</fullName>
    </submittedName>
</protein>
<evidence type="ECO:0000313" key="2">
    <source>
        <dbReference type="EMBL" id="GJH30678.1"/>
    </source>
</evidence>
<dbReference type="InterPro" id="IPR013237">
    <property type="entry name" value="Phage_T7_Gp4_N"/>
</dbReference>
<dbReference type="AlphaFoldDB" id="A0AA37IL33"/>
<dbReference type="InterPro" id="IPR055570">
    <property type="entry name" value="DUF7146"/>
</dbReference>
<dbReference type="Pfam" id="PF23639">
    <property type="entry name" value="DUF7146"/>
    <property type="match status" value="1"/>
</dbReference>
<proteinExistence type="predicted"/>
<dbReference type="EMBL" id="BPUS01000043">
    <property type="protein sequence ID" value="GJH30678.1"/>
    <property type="molecule type" value="Genomic_DNA"/>
</dbReference>
<comment type="caution">
    <text evidence="2">The sequence shown here is derived from an EMBL/GenBank/DDBJ whole genome shotgun (WGS) entry which is preliminary data.</text>
</comment>
<dbReference type="GO" id="GO:0008270">
    <property type="term" value="F:zinc ion binding"/>
    <property type="evidence" value="ECO:0007669"/>
    <property type="project" value="InterPro"/>
</dbReference>
<dbReference type="InterPro" id="IPR006171">
    <property type="entry name" value="TOPRIM_dom"/>
</dbReference>
<organism evidence="2 3">
    <name type="scientific">Caballeronia novacaledonica</name>
    <dbReference type="NCBI Taxonomy" id="1544861"/>
    <lineage>
        <taxon>Bacteria</taxon>
        <taxon>Pseudomonadati</taxon>
        <taxon>Pseudomonadota</taxon>
        <taxon>Betaproteobacteria</taxon>
        <taxon>Burkholderiales</taxon>
        <taxon>Burkholderiaceae</taxon>
        <taxon>Caballeronia</taxon>
    </lineage>
</organism>
<dbReference type="Proteomes" id="UP001055111">
    <property type="component" value="Unassembled WGS sequence"/>
</dbReference>
<evidence type="ECO:0000259" key="1">
    <source>
        <dbReference type="SMART" id="SM00778"/>
    </source>
</evidence>
<gene>
    <name evidence="2" type="ORF">CBA19CS42_39200</name>
</gene>
<reference evidence="2" key="1">
    <citation type="submission" date="2022-09" db="EMBL/GenBank/DDBJ databases">
        <title>Isolation and characterization of 3-chlorobenzoate degrading bacteria from soils in Shizuoka.</title>
        <authorList>
            <person name="Ifat A."/>
            <person name="Ogawa N."/>
            <person name="Kimbara K."/>
            <person name="Moriuchi R."/>
            <person name="Dohra H."/>
            <person name="Shintani M."/>
        </authorList>
    </citation>
    <scope>NUCLEOTIDE SEQUENCE</scope>
    <source>
        <strain evidence="2">19CS4-2</strain>
    </source>
</reference>
<sequence length="391" mass="42942">MLASREADGFFEHGFTACSGIDLNHTTTGVTMNVKDIKLSPEQWIALLQKYGVPASSLTGKGAPCPICGGNDRFTYDNNRGRGDWVCRKCNDGDRKAGDGFELICKSAGMTFRELMIELEGGSLADARQNRAQPAAPAPGRKVDPEWARKRLDSMWDRATLVGTDGLVPRYLRERVPGLTVAPSAALRMAMLDYRHEKKVIGQWPGILARFTLPDGRLGTLHRTFLERSKPAKASIVTNDGEILPAKLNDVTLHKLNGGAVRLMDPVDGEIGVAEGLETAYAAHMLFGVPVWYCLNRILLADFVVPDGLGIRVVHIFADFDAVDPRTGKSPGVDAALKLAKRLRAEGYTAMVHRPKKRETDFADEWCASQAAHRPAMAMVVRRDEREALHV</sequence>
<dbReference type="SUPFAM" id="SSF57783">
    <property type="entry name" value="Zinc beta-ribbon"/>
    <property type="match status" value="1"/>
</dbReference>
<accession>A0AA37IL33</accession>